<evidence type="ECO:0000313" key="1">
    <source>
        <dbReference type="EMBL" id="KAH7684951.1"/>
    </source>
</evidence>
<sequence length="500" mass="55204">MKMKMKMMMDFPLLQNIDDNDDDERINEDEDEEALKDNPQMKDFKQGWPMFLRESKKIWRVAGPITLNGFFSYALNSSVQIFAGHLSAVELSAVSTSFLVTTNFPTIVLIGLGSAMDTLCGQAFGAGKIEMLAVYLQLALIILLVAALLMSPIYIFATPILKFLGQDEKIAVLAGKFSMRIIPQIFAMAVSFPVQKFLQAQSEVSILTCIAFGGLVLHVSLLGMFVYVFDWGLDGAAAAYNLSSWAVSIAQLVYIILWHKFKWTRISFSSTIKEVWSFLKLSLASAMMFCMDGWNMMVMMVITGLLDNPAIALGSLSICMNINTWISMLFFGIDAAASVRVSNELGSGNARAAKYSIAVIGVTALAIAFPCIIVILATRTYFPVLFASSKELQKAVAEMAYLLILAVFLSSIQPVIIGASVGGGWQGIVAYINFLCYYLIGIPLQYIFGFLLHWNALGTWGGMLCGLVLQKLILSAIVWKTNWKDEVKTCLPLIQFETFN</sequence>
<reference evidence="2" key="1">
    <citation type="journal article" date="2022" name="Nat. Commun.">
        <title>Chromosome evolution and the genetic basis of agronomically important traits in greater yam.</title>
        <authorList>
            <person name="Bredeson J.V."/>
            <person name="Lyons J.B."/>
            <person name="Oniyinde I.O."/>
            <person name="Okereke N.R."/>
            <person name="Kolade O."/>
            <person name="Nnabue I."/>
            <person name="Nwadili C.O."/>
            <person name="Hribova E."/>
            <person name="Parker M."/>
            <person name="Nwogha J."/>
            <person name="Shu S."/>
            <person name="Carlson J."/>
            <person name="Kariba R."/>
            <person name="Muthemba S."/>
            <person name="Knop K."/>
            <person name="Barton G.J."/>
            <person name="Sherwood A.V."/>
            <person name="Lopez-Montes A."/>
            <person name="Asiedu R."/>
            <person name="Jamnadass R."/>
            <person name="Muchugi A."/>
            <person name="Goodstein D."/>
            <person name="Egesi C.N."/>
            <person name="Featherston J."/>
            <person name="Asfaw A."/>
            <person name="Simpson G.G."/>
            <person name="Dolezel J."/>
            <person name="Hendre P.S."/>
            <person name="Van Deynze A."/>
            <person name="Kumar P.L."/>
            <person name="Obidiegwu J.E."/>
            <person name="Bhattacharjee R."/>
            <person name="Rokhsar D.S."/>
        </authorList>
    </citation>
    <scope>NUCLEOTIDE SEQUENCE [LARGE SCALE GENOMIC DNA]</scope>
    <source>
        <strain evidence="2">cv. TDa95/00328</strain>
    </source>
</reference>
<comment type="caution">
    <text evidence="1">The sequence shown here is derived from an EMBL/GenBank/DDBJ whole genome shotgun (WGS) entry which is preliminary data.</text>
</comment>
<name>A0ACB7WB25_DIOAL</name>
<dbReference type="EMBL" id="CM037014">
    <property type="protein sequence ID" value="KAH7684951.1"/>
    <property type="molecule type" value="Genomic_DNA"/>
</dbReference>
<gene>
    <name evidence="1" type="ORF">IHE45_04G009600</name>
</gene>
<proteinExistence type="predicted"/>
<organism evidence="1 2">
    <name type="scientific">Dioscorea alata</name>
    <name type="common">Purple yam</name>
    <dbReference type="NCBI Taxonomy" id="55571"/>
    <lineage>
        <taxon>Eukaryota</taxon>
        <taxon>Viridiplantae</taxon>
        <taxon>Streptophyta</taxon>
        <taxon>Embryophyta</taxon>
        <taxon>Tracheophyta</taxon>
        <taxon>Spermatophyta</taxon>
        <taxon>Magnoliopsida</taxon>
        <taxon>Liliopsida</taxon>
        <taxon>Dioscoreales</taxon>
        <taxon>Dioscoreaceae</taxon>
        <taxon>Dioscorea</taxon>
    </lineage>
</organism>
<protein>
    <submittedName>
        <fullName evidence="1">Multi antimicrobial extrusion protein</fullName>
    </submittedName>
</protein>
<accession>A0ACB7WB25</accession>
<evidence type="ECO:0000313" key="2">
    <source>
        <dbReference type="Proteomes" id="UP000827976"/>
    </source>
</evidence>
<dbReference type="Proteomes" id="UP000827976">
    <property type="component" value="Chromosome 4"/>
</dbReference>
<keyword evidence="2" id="KW-1185">Reference proteome</keyword>